<dbReference type="EMBL" id="CP115450">
    <property type="protein sequence ID" value="WBP91189.1"/>
    <property type="molecule type" value="Genomic_DNA"/>
</dbReference>
<proteinExistence type="predicted"/>
<accession>A0ABY7QFL0</accession>
<dbReference type="Gene3D" id="3.40.630.30">
    <property type="match status" value="1"/>
</dbReference>
<organism evidence="1 2">
    <name type="scientific">Kitasatospora cathayae</name>
    <dbReference type="NCBI Taxonomy" id="3004092"/>
    <lineage>
        <taxon>Bacteria</taxon>
        <taxon>Bacillati</taxon>
        <taxon>Actinomycetota</taxon>
        <taxon>Actinomycetes</taxon>
        <taxon>Kitasatosporales</taxon>
        <taxon>Streptomycetaceae</taxon>
        <taxon>Kitasatospora</taxon>
    </lineage>
</organism>
<evidence type="ECO:0000313" key="1">
    <source>
        <dbReference type="EMBL" id="WBP91189.1"/>
    </source>
</evidence>
<dbReference type="RefSeq" id="WP_270150398.1">
    <property type="nucleotide sequence ID" value="NZ_CP115450.1"/>
</dbReference>
<protein>
    <recommendedName>
        <fullName evidence="3">N-acetyltransferase domain-containing protein</fullName>
    </recommendedName>
</protein>
<evidence type="ECO:0008006" key="3">
    <source>
        <dbReference type="Google" id="ProtNLM"/>
    </source>
</evidence>
<keyword evidence="2" id="KW-1185">Reference proteome</keyword>
<dbReference type="SUPFAM" id="SSF55729">
    <property type="entry name" value="Acyl-CoA N-acyltransferases (Nat)"/>
    <property type="match status" value="1"/>
</dbReference>
<reference evidence="2" key="1">
    <citation type="submission" date="2022-12" db="EMBL/GenBank/DDBJ databases">
        <authorList>
            <person name="Mo P."/>
        </authorList>
    </citation>
    <scope>NUCLEOTIDE SEQUENCE [LARGE SCALE GENOMIC DNA]</scope>
    <source>
        <strain evidence="2">HUAS 3-15</strain>
    </source>
</reference>
<dbReference type="InterPro" id="IPR016181">
    <property type="entry name" value="Acyl_CoA_acyltransferase"/>
</dbReference>
<name>A0ABY7QFL0_9ACTN</name>
<gene>
    <name evidence="1" type="ORF">O1G21_38465</name>
</gene>
<evidence type="ECO:0000313" key="2">
    <source>
        <dbReference type="Proteomes" id="UP001212821"/>
    </source>
</evidence>
<sequence length="289" mass="30162">MSDTVDGAPSKAYLELAQDAGLLAEHPAGRYVAGLSTDPVTGEVSCLVEYADPALLTAPALGELTRQLCAEHPAARALVVRVAAPGVLPAPWLPRQTYLRLPCDTGEATRADTDPGGIRDTAGYTVRRAVAADTGQVRRWLAEAIEGGARDLGAVPDSAVALEQAGAVTDDPDRVSFVAVESDQAMTTGEPLLGHVTLVPFEDELTGAGHLELVDVLVVPGPQARAARAALVAAARRHAAAVRLPLLGHVVHPHPAPADGGHAAAVLAGLRHEGWRDHHSYWWRALPSA</sequence>
<dbReference type="Proteomes" id="UP001212821">
    <property type="component" value="Chromosome"/>
</dbReference>